<dbReference type="AlphaFoldDB" id="A0ABD2XCN5"/>
<dbReference type="Proteomes" id="UP001627154">
    <property type="component" value="Unassembled WGS sequence"/>
</dbReference>
<name>A0ABD2XCN5_9HYME</name>
<dbReference type="Pfam" id="PF00254">
    <property type="entry name" value="FKBP_C"/>
    <property type="match status" value="1"/>
</dbReference>
<dbReference type="InterPro" id="IPR019734">
    <property type="entry name" value="TPR_rpt"/>
</dbReference>
<dbReference type="SUPFAM" id="SSF54534">
    <property type="entry name" value="FKBP-like"/>
    <property type="match status" value="1"/>
</dbReference>
<evidence type="ECO:0000256" key="3">
    <source>
        <dbReference type="ARBA" id="ARBA00022803"/>
    </source>
</evidence>
<dbReference type="InterPro" id="IPR042282">
    <property type="entry name" value="FKBP6/shu"/>
</dbReference>
<dbReference type="InterPro" id="IPR011990">
    <property type="entry name" value="TPR-like_helical_dom_sf"/>
</dbReference>
<sequence length="455" mass="51870">MTKVFKATDGFTIKDILADDGFTLDTSEFTDFLEETEELDHAKSVSLSNEEMMRYLENLEHDNDDKINPENGSIPFVGVPFDTLKSKMTSIYENGKILKIIKRDGVGDVVPPDAQVTVEYVGYFEYSDQPFDSTLFHPSKRMVLRLGKGAVIPGLEIGISSMKKFEKSLFIIQSELAYGELGCMPRIPPNAEVLFKVELVDFIDNGAADTYDELTNEERKKFASIEKIVKDLLTTANDNVKRNKISQAVREYNRVVQYLDGTRLFNDEEEKSMTKYLTRALTNLMVCYNKLSKPKLACHCFNRIPVHHEKHSAKALYQHAKALSMMGECDQAMKLLQDANKLNPGSAEIKKLIHEVEGKRNNYNEFYKKFAKNSLKKSLGTSEESNPMEELAKELCDDFIADEEAVRCQIPEGLSPTELAVIRRIAANKNLTVTHQMRYDEETWYLCKKGYHVKK</sequence>
<dbReference type="PROSITE" id="PS50005">
    <property type="entry name" value="TPR"/>
    <property type="match status" value="1"/>
</dbReference>
<comment type="similarity">
    <text evidence="1">Belongs to the FKBP6 family.</text>
</comment>
<protein>
    <recommendedName>
        <fullName evidence="4">peptidylprolyl isomerase</fullName>
        <ecNumber evidence="4">5.2.1.8</ecNumber>
    </recommendedName>
</protein>
<evidence type="ECO:0000256" key="1">
    <source>
        <dbReference type="ARBA" id="ARBA00009648"/>
    </source>
</evidence>
<keyword evidence="4" id="KW-0413">Isomerase</keyword>
<evidence type="ECO:0000256" key="4">
    <source>
        <dbReference type="PROSITE-ProRule" id="PRU00277"/>
    </source>
</evidence>
<dbReference type="PANTHER" id="PTHR46674:SF1">
    <property type="entry name" value="INACTIVE PEPTIDYL-PROLYL CIS-TRANS ISOMERASE FKBP6"/>
    <property type="match status" value="1"/>
</dbReference>
<evidence type="ECO:0000313" key="8">
    <source>
        <dbReference type="Proteomes" id="UP001627154"/>
    </source>
</evidence>
<evidence type="ECO:0000259" key="6">
    <source>
        <dbReference type="PROSITE" id="PS50059"/>
    </source>
</evidence>
<dbReference type="Gene3D" id="1.25.40.10">
    <property type="entry name" value="Tetratricopeptide repeat domain"/>
    <property type="match status" value="1"/>
</dbReference>
<comment type="catalytic activity">
    <reaction evidence="4">
        <text>[protein]-peptidylproline (omega=180) = [protein]-peptidylproline (omega=0)</text>
        <dbReference type="Rhea" id="RHEA:16237"/>
        <dbReference type="Rhea" id="RHEA-COMP:10747"/>
        <dbReference type="Rhea" id="RHEA-COMP:10748"/>
        <dbReference type="ChEBI" id="CHEBI:83833"/>
        <dbReference type="ChEBI" id="CHEBI:83834"/>
        <dbReference type="EC" id="5.2.1.8"/>
    </reaction>
</comment>
<feature type="repeat" description="TPR" evidence="5">
    <location>
        <begin position="313"/>
        <end position="346"/>
    </location>
</feature>
<keyword evidence="2" id="KW-0677">Repeat</keyword>
<dbReference type="EMBL" id="JBJJXI010000034">
    <property type="protein sequence ID" value="KAL3402431.1"/>
    <property type="molecule type" value="Genomic_DNA"/>
</dbReference>
<accession>A0ABD2XCN5</accession>
<gene>
    <name evidence="7" type="ORF">TKK_004391</name>
</gene>
<comment type="caution">
    <text evidence="7">The sequence shown here is derived from an EMBL/GenBank/DDBJ whole genome shotgun (WGS) entry which is preliminary data.</text>
</comment>
<evidence type="ECO:0000313" key="7">
    <source>
        <dbReference type="EMBL" id="KAL3402431.1"/>
    </source>
</evidence>
<feature type="domain" description="PPIase FKBP-type" evidence="6">
    <location>
        <begin position="113"/>
        <end position="203"/>
    </location>
</feature>
<keyword evidence="3 5" id="KW-0802">TPR repeat</keyword>
<dbReference type="PROSITE" id="PS50059">
    <property type="entry name" value="FKBP_PPIASE"/>
    <property type="match status" value="1"/>
</dbReference>
<evidence type="ECO:0000256" key="5">
    <source>
        <dbReference type="PROSITE-ProRule" id="PRU00339"/>
    </source>
</evidence>
<dbReference type="SUPFAM" id="SSF48452">
    <property type="entry name" value="TPR-like"/>
    <property type="match status" value="1"/>
</dbReference>
<evidence type="ECO:0000256" key="2">
    <source>
        <dbReference type="ARBA" id="ARBA00022737"/>
    </source>
</evidence>
<reference evidence="7 8" key="1">
    <citation type="journal article" date="2024" name="bioRxiv">
        <title>A reference genome for Trichogramma kaykai: A tiny desert-dwelling parasitoid wasp with competing sex-ratio distorters.</title>
        <authorList>
            <person name="Culotta J."/>
            <person name="Lindsey A.R."/>
        </authorList>
    </citation>
    <scope>NUCLEOTIDE SEQUENCE [LARGE SCALE GENOMIC DNA]</scope>
    <source>
        <strain evidence="7 8">KSX58</strain>
    </source>
</reference>
<dbReference type="InterPro" id="IPR001179">
    <property type="entry name" value="PPIase_FKBP_dom"/>
</dbReference>
<proteinExistence type="inferred from homology"/>
<dbReference type="PANTHER" id="PTHR46674">
    <property type="entry name" value="INACTIVE PEPTIDYL-PROLYL CIS-TRANS ISOMERASE FKBP6"/>
    <property type="match status" value="1"/>
</dbReference>
<organism evidence="7 8">
    <name type="scientific">Trichogramma kaykai</name>
    <dbReference type="NCBI Taxonomy" id="54128"/>
    <lineage>
        <taxon>Eukaryota</taxon>
        <taxon>Metazoa</taxon>
        <taxon>Ecdysozoa</taxon>
        <taxon>Arthropoda</taxon>
        <taxon>Hexapoda</taxon>
        <taxon>Insecta</taxon>
        <taxon>Pterygota</taxon>
        <taxon>Neoptera</taxon>
        <taxon>Endopterygota</taxon>
        <taxon>Hymenoptera</taxon>
        <taxon>Apocrita</taxon>
        <taxon>Proctotrupomorpha</taxon>
        <taxon>Chalcidoidea</taxon>
        <taxon>Trichogrammatidae</taxon>
        <taxon>Trichogramma</taxon>
    </lineage>
</organism>
<dbReference type="EC" id="5.2.1.8" evidence="4"/>
<dbReference type="GO" id="GO:0003755">
    <property type="term" value="F:peptidyl-prolyl cis-trans isomerase activity"/>
    <property type="evidence" value="ECO:0007669"/>
    <property type="project" value="UniProtKB-KW"/>
</dbReference>
<dbReference type="InterPro" id="IPR046357">
    <property type="entry name" value="PPIase_dom_sf"/>
</dbReference>
<keyword evidence="8" id="KW-1185">Reference proteome</keyword>
<keyword evidence="4" id="KW-0697">Rotamase</keyword>
<dbReference type="Gene3D" id="3.10.50.40">
    <property type="match status" value="1"/>
</dbReference>